<dbReference type="EMBL" id="KN293996">
    <property type="protein sequence ID" value="EEH40163.1"/>
    <property type="molecule type" value="Genomic_DNA"/>
</dbReference>
<dbReference type="Proteomes" id="UP000002059">
    <property type="component" value="Partially assembled WGS sequence"/>
</dbReference>
<evidence type="ECO:0000313" key="3">
    <source>
        <dbReference type="Proteomes" id="UP000002059"/>
    </source>
</evidence>
<dbReference type="GeneID" id="9099019"/>
<dbReference type="AlphaFoldDB" id="C1GVE1"/>
<protein>
    <submittedName>
        <fullName evidence="2">Uncharacterized protein</fullName>
    </submittedName>
</protein>
<proteinExistence type="predicted"/>
<dbReference type="VEuPathDB" id="FungiDB:PAAG_02218"/>
<organism evidence="2 3">
    <name type="scientific">Paracoccidioides lutzii (strain ATCC MYA-826 / Pb01)</name>
    <name type="common">Paracoccidioides brasiliensis</name>
    <dbReference type="NCBI Taxonomy" id="502779"/>
    <lineage>
        <taxon>Eukaryota</taxon>
        <taxon>Fungi</taxon>
        <taxon>Dikarya</taxon>
        <taxon>Ascomycota</taxon>
        <taxon>Pezizomycotina</taxon>
        <taxon>Eurotiomycetes</taxon>
        <taxon>Eurotiomycetidae</taxon>
        <taxon>Onygenales</taxon>
        <taxon>Ajellomycetaceae</taxon>
        <taxon>Paracoccidioides</taxon>
    </lineage>
</organism>
<sequence length="86" mass="10004">MGNKVRQEREEVRKKAQEPKAVNRDGTVKTNSHRAKQTDLQSRLQHPRLLWQTEQAAEGVRKARTRRGQDKVKRLDHGQPRCPQGN</sequence>
<accession>C1GVE1</accession>
<dbReference type="RefSeq" id="XP_002795512.1">
    <property type="nucleotide sequence ID" value="XM_002795466.1"/>
</dbReference>
<evidence type="ECO:0000256" key="1">
    <source>
        <dbReference type="SAM" id="MobiDB-lite"/>
    </source>
</evidence>
<dbReference type="HOGENOM" id="CLU_2498456_0_0_1"/>
<name>C1GVE1_PARBA</name>
<evidence type="ECO:0000313" key="2">
    <source>
        <dbReference type="EMBL" id="EEH40163.1"/>
    </source>
</evidence>
<feature type="region of interest" description="Disordered" evidence="1">
    <location>
        <begin position="1"/>
        <end position="86"/>
    </location>
</feature>
<reference evidence="2 3" key="1">
    <citation type="journal article" date="2011" name="PLoS Genet.">
        <title>Comparative genomic analysis of human fungal pathogens causing paracoccidioidomycosis.</title>
        <authorList>
            <person name="Desjardins C.A."/>
            <person name="Champion M.D."/>
            <person name="Holder J.W."/>
            <person name="Muszewska A."/>
            <person name="Goldberg J."/>
            <person name="Bailao A.M."/>
            <person name="Brigido M.M."/>
            <person name="Ferreira M.E."/>
            <person name="Garcia A.M."/>
            <person name="Grynberg M."/>
            <person name="Gujja S."/>
            <person name="Heiman D.I."/>
            <person name="Henn M.R."/>
            <person name="Kodira C.D."/>
            <person name="Leon-Narvaez H."/>
            <person name="Longo L.V."/>
            <person name="Ma L.J."/>
            <person name="Malavazi I."/>
            <person name="Matsuo A.L."/>
            <person name="Morais F.V."/>
            <person name="Pereira M."/>
            <person name="Rodriguez-Brito S."/>
            <person name="Sakthikumar S."/>
            <person name="Salem-Izacc S.M."/>
            <person name="Sykes S.M."/>
            <person name="Teixeira M.M."/>
            <person name="Vallejo M.C."/>
            <person name="Walter M.E."/>
            <person name="Yandava C."/>
            <person name="Young S."/>
            <person name="Zeng Q."/>
            <person name="Zucker J."/>
            <person name="Felipe M.S."/>
            <person name="Goldman G.H."/>
            <person name="Haas B.J."/>
            <person name="McEwen J.G."/>
            <person name="Nino-Vega G."/>
            <person name="Puccia R."/>
            <person name="San-Blas G."/>
            <person name="Soares C.M."/>
            <person name="Birren B.W."/>
            <person name="Cuomo C.A."/>
        </authorList>
    </citation>
    <scope>NUCLEOTIDE SEQUENCE [LARGE SCALE GENOMIC DNA]</scope>
    <source>
        <strain evidence="3">ATCC MYA-826 / Pb01</strain>
    </source>
</reference>
<gene>
    <name evidence="2" type="ORF">PAAG_02218</name>
</gene>
<feature type="compositionally biased region" description="Basic and acidic residues" evidence="1">
    <location>
        <begin position="1"/>
        <end position="27"/>
    </location>
</feature>
<keyword evidence="3" id="KW-1185">Reference proteome</keyword>
<feature type="compositionally biased region" description="Basic and acidic residues" evidence="1">
    <location>
        <begin position="67"/>
        <end position="79"/>
    </location>
</feature>
<dbReference type="KEGG" id="pbl:PAAG_02218"/>